<evidence type="ECO:0000313" key="2">
    <source>
        <dbReference type="Proteomes" id="UP000664698"/>
    </source>
</evidence>
<accession>A0ABS3BSA0</accession>
<protein>
    <recommendedName>
        <fullName evidence="3">Right-handed parallel beta-helix repeat-containing protein</fullName>
    </recommendedName>
</protein>
<comment type="caution">
    <text evidence="1">The sequence shown here is derived from an EMBL/GenBank/DDBJ whole genome shotgun (WGS) entry which is preliminary data.</text>
</comment>
<dbReference type="Proteomes" id="UP000664698">
    <property type="component" value="Unassembled WGS sequence"/>
</dbReference>
<organism evidence="1 2">
    <name type="scientific">Algoriphagus aestuariicola</name>
    <dbReference type="NCBI Taxonomy" id="1852016"/>
    <lineage>
        <taxon>Bacteria</taxon>
        <taxon>Pseudomonadati</taxon>
        <taxon>Bacteroidota</taxon>
        <taxon>Cytophagia</taxon>
        <taxon>Cytophagales</taxon>
        <taxon>Cyclobacteriaceae</taxon>
        <taxon>Algoriphagus</taxon>
    </lineage>
</organism>
<dbReference type="EMBL" id="JAFKCW010000003">
    <property type="protein sequence ID" value="MBN7802180.1"/>
    <property type="molecule type" value="Genomic_DNA"/>
</dbReference>
<dbReference type="PANTHER" id="PTHR41339">
    <property type="entry name" value="LIPL48"/>
    <property type="match status" value="1"/>
</dbReference>
<evidence type="ECO:0008006" key="3">
    <source>
        <dbReference type="Google" id="ProtNLM"/>
    </source>
</evidence>
<dbReference type="PANTHER" id="PTHR41339:SF1">
    <property type="entry name" value="SECRETED PROTEIN"/>
    <property type="match status" value="1"/>
</dbReference>
<dbReference type="InterPro" id="IPR011050">
    <property type="entry name" value="Pectin_lyase_fold/virulence"/>
</dbReference>
<evidence type="ECO:0000313" key="1">
    <source>
        <dbReference type="EMBL" id="MBN7802180.1"/>
    </source>
</evidence>
<keyword evidence="2" id="KW-1185">Reference proteome</keyword>
<sequence>MKKPKIILVQFAILLGIVIGCDTTEKPLPNNPIEVNGVPDVLEVQVYESIGPLTIGVFGKDFLSSFRILKNGEEFEVWNLNQAKLKYFYSTFTYAPSPLEIGEDVLFEFEARDMNGDMAKSEMKLTVSDLPNTIRVSSDISTDQTWESGKTYILSEQVSVLPSATLTIQKGVIVKVDAEKEGEAIPFLVIERGAKIMANGTQEEPIIFTSIFDKIQPGQIKSSFLPQAPDLYTNNAKGGIVILGNAKGSFASNFTEVSLKGEDGAEYGLIYGGNDGQDNSGVLNYVSIRNVGPLTLAAVGSGTQVDKVEVFQGGQIGIRVLGGAVNLENIMVSDTGTGLSIDQGWNGTLENFYLGNCISSIIVGGPKGNYYGGNHHINKGSIFVSGGGGILNFEENSNTDLSEIYFEFTPSLDSGDYPVGADSWEPAVVNYWINLVPKKYMPKVSELEVYSYDPFTSSEFLEWSERVTIMSNIGINSVGVDPEPFKKWSIIHENL</sequence>
<dbReference type="RefSeq" id="WP_206570180.1">
    <property type="nucleotide sequence ID" value="NZ_JAFKCW010000003.1"/>
</dbReference>
<dbReference type="SUPFAM" id="SSF51126">
    <property type="entry name" value="Pectin lyase-like"/>
    <property type="match status" value="1"/>
</dbReference>
<reference evidence="1 2" key="1">
    <citation type="submission" date="2021-03" db="EMBL/GenBank/DDBJ databases">
        <title>novel species isolated from a fishpond in China.</title>
        <authorList>
            <person name="Lu H."/>
            <person name="Cai Z."/>
        </authorList>
    </citation>
    <scope>NUCLEOTIDE SEQUENCE [LARGE SCALE GENOMIC DNA]</scope>
    <source>
        <strain evidence="1 2">JCM 31546</strain>
    </source>
</reference>
<gene>
    <name evidence="1" type="ORF">J0A67_15005</name>
</gene>
<proteinExistence type="predicted"/>
<dbReference type="PROSITE" id="PS51257">
    <property type="entry name" value="PROKAR_LIPOPROTEIN"/>
    <property type="match status" value="1"/>
</dbReference>
<name>A0ABS3BSA0_9BACT</name>